<dbReference type="PROSITE" id="PS51257">
    <property type="entry name" value="PROKAR_LIPOPROTEIN"/>
    <property type="match status" value="1"/>
</dbReference>
<reference evidence="1 2" key="1">
    <citation type="journal article" date="2021" name="Elife">
        <title>Chloroplast acquisition without the gene transfer in kleptoplastic sea slugs, Plakobranchus ocellatus.</title>
        <authorList>
            <person name="Maeda T."/>
            <person name="Takahashi S."/>
            <person name="Yoshida T."/>
            <person name="Shimamura S."/>
            <person name="Takaki Y."/>
            <person name="Nagai Y."/>
            <person name="Toyoda A."/>
            <person name="Suzuki Y."/>
            <person name="Arimoto A."/>
            <person name="Ishii H."/>
            <person name="Satoh N."/>
            <person name="Nishiyama T."/>
            <person name="Hasebe M."/>
            <person name="Maruyama T."/>
            <person name="Minagawa J."/>
            <person name="Obokata J."/>
            <person name="Shigenobu S."/>
        </authorList>
    </citation>
    <scope>NUCLEOTIDE SEQUENCE [LARGE SCALE GENOMIC DNA]</scope>
</reference>
<sequence>MPLIFSKEAILYILGAVVLAFTSPCIAGSSCWRMISKSRSTQPCLCTVGTRNGLVADSRRRTHHHRHVRILSVSRSFHVSNDDITDGVRDHTAFTSPHSKASSD</sequence>
<dbReference type="EMBL" id="BLXT01004325">
    <property type="protein sequence ID" value="GFO11548.1"/>
    <property type="molecule type" value="Genomic_DNA"/>
</dbReference>
<proteinExistence type="predicted"/>
<gene>
    <name evidence="1" type="ORF">PoB_003805300</name>
</gene>
<name>A0AAV4AYI3_9GAST</name>
<evidence type="ECO:0008006" key="3">
    <source>
        <dbReference type="Google" id="ProtNLM"/>
    </source>
</evidence>
<comment type="caution">
    <text evidence="1">The sequence shown here is derived from an EMBL/GenBank/DDBJ whole genome shotgun (WGS) entry which is preliminary data.</text>
</comment>
<accession>A0AAV4AYI3</accession>
<keyword evidence="2" id="KW-1185">Reference proteome</keyword>
<organism evidence="1 2">
    <name type="scientific">Plakobranchus ocellatus</name>
    <dbReference type="NCBI Taxonomy" id="259542"/>
    <lineage>
        <taxon>Eukaryota</taxon>
        <taxon>Metazoa</taxon>
        <taxon>Spiralia</taxon>
        <taxon>Lophotrochozoa</taxon>
        <taxon>Mollusca</taxon>
        <taxon>Gastropoda</taxon>
        <taxon>Heterobranchia</taxon>
        <taxon>Euthyneura</taxon>
        <taxon>Panpulmonata</taxon>
        <taxon>Sacoglossa</taxon>
        <taxon>Placobranchoidea</taxon>
        <taxon>Plakobranchidae</taxon>
        <taxon>Plakobranchus</taxon>
    </lineage>
</organism>
<evidence type="ECO:0000313" key="2">
    <source>
        <dbReference type="Proteomes" id="UP000735302"/>
    </source>
</evidence>
<evidence type="ECO:0000313" key="1">
    <source>
        <dbReference type="EMBL" id="GFO11548.1"/>
    </source>
</evidence>
<dbReference type="Proteomes" id="UP000735302">
    <property type="component" value="Unassembled WGS sequence"/>
</dbReference>
<dbReference type="AlphaFoldDB" id="A0AAV4AYI3"/>
<protein>
    <recommendedName>
        <fullName evidence="3">Secreted protein</fullName>
    </recommendedName>
</protein>